<organism evidence="6 7">
    <name type="scientific">Sebaldella termitidis (strain ATCC 33386 / NCTC 11300)</name>
    <dbReference type="NCBI Taxonomy" id="526218"/>
    <lineage>
        <taxon>Bacteria</taxon>
        <taxon>Fusobacteriati</taxon>
        <taxon>Fusobacteriota</taxon>
        <taxon>Fusobacteriia</taxon>
        <taxon>Fusobacteriales</taxon>
        <taxon>Leptotrichiaceae</taxon>
        <taxon>Sebaldella</taxon>
    </lineage>
</organism>
<evidence type="ECO:0000256" key="1">
    <source>
        <dbReference type="ARBA" id="ARBA00004196"/>
    </source>
</evidence>
<proteinExistence type="inferred from homology"/>
<gene>
    <name evidence="6" type="ordered locus">Sterm_3851</name>
</gene>
<dbReference type="PROSITE" id="PS51257">
    <property type="entry name" value="PROKAR_LIPOPROTEIN"/>
    <property type="match status" value="1"/>
</dbReference>
<keyword evidence="3" id="KW-0813">Transport</keyword>
<name>D1AG59_SEBTE</name>
<accession>D1AG59</accession>
<evidence type="ECO:0000313" key="6">
    <source>
        <dbReference type="EMBL" id="ACZ10685.1"/>
    </source>
</evidence>
<dbReference type="CDD" id="cd08504">
    <property type="entry name" value="PBP2_OppA"/>
    <property type="match status" value="1"/>
</dbReference>
<dbReference type="SUPFAM" id="SSF53850">
    <property type="entry name" value="Periplasmic binding protein-like II"/>
    <property type="match status" value="1"/>
</dbReference>
<dbReference type="STRING" id="526218.Sterm_3851"/>
<dbReference type="Gene3D" id="3.10.105.10">
    <property type="entry name" value="Dipeptide-binding Protein, Domain 3"/>
    <property type="match status" value="1"/>
</dbReference>
<evidence type="ECO:0000256" key="3">
    <source>
        <dbReference type="ARBA" id="ARBA00022448"/>
    </source>
</evidence>
<dbReference type="Pfam" id="PF00496">
    <property type="entry name" value="SBP_bac_5"/>
    <property type="match status" value="1"/>
</dbReference>
<dbReference type="KEGG" id="str:Sterm_3851"/>
<comment type="similarity">
    <text evidence="2">Belongs to the bacterial solute-binding protein 5 family.</text>
</comment>
<dbReference type="Gene3D" id="3.40.190.10">
    <property type="entry name" value="Periplasmic binding protein-like II"/>
    <property type="match status" value="1"/>
</dbReference>
<feature type="domain" description="Solute-binding protein family 5" evidence="5">
    <location>
        <begin position="74"/>
        <end position="452"/>
    </location>
</feature>
<evidence type="ECO:0000256" key="2">
    <source>
        <dbReference type="ARBA" id="ARBA00005695"/>
    </source>
</evidence>
<dbReference type="GO" id="GO:0015833">
    <property type="term" value="P:peptide transport"/>
    <property type="evidence" value="ECO:0007669"/>
    <property type="project" value="TreeGrafter"/>
</dbReference>
<keyword evidence="4" id="KW-0732">Signal</keyword>
<dbReference type="EMBL" id="CP001739">
    <property type="protein sequence ID" value="ACZ10685.1"/>
    <property type="molecule type" value="Genomic_DNA"/>
</dbReference>
<dbReference type="InterPro" id="IPR030678">
    <property type="entry name" value="Peptide/Ni-bd"/>
</dbReference>
<dbReference type="RefSeq" id="WP_012863265.1">
    <property type="nucleotide sequence ID" value="NC_013517.1"/>
</dbReference>
<dbReference type="GO" id="GO:1904680">
    <property type="term" value="F:peptide transmembrane transporter activity"/>
    <property type="evidence" value="ECO:0007669"/>
    <property type="project" value="TreeGrafter"/>
</dbReference>
<reference evidence="6 7" key="2">
    <citation type="journal article" date="2010" name="Stand. Genomic Sci.">
        <title>Complete genome sequence of Sebaldella termitidis type strain (NCTC 11300).</title>
        <authorList>
            <person name="Harmon-Smith M."/>
            <person name="Celia L."/>
            <person name="Chertkov O."/>
            <person name="Lapidus A."/>
            <person name="Copeland A."/>
            <person name="Glavina Del Rio T."/>
            <person name="Nolan M."/>
            <person name="Lucas S."/>
            <person name="Tice H."/>
            <person name="Cheng J.F."/>
            <person name="Han C."/>
            <person name="Detter J.C."/>
            <person name="Bruce D."/>
            <person name="Goodwin L."/>
            <person name="Pitluck S."/>
            <person name="Pati A."/>
            <person name="Liolios K."/>
            <person name="Ivanova N."/>
            <person name="Mavromatis K."/>
            <person name="Mikhailova N."/>
            <person name="Chen A."/>
            <person name="Palaniappan K."/>
            <person name="Land M."/>
            <person name="Hauser L."/>
            <person name="Chang Y.J."/>
            <person name="Jeffries C.D."/>
            <person name="Brettin T."/>
            <person name="Goker M."/>
            <person name="Beck B."/>
            <person name="Bristow J."/>
            <person name="Eisen J.A."/>
            <person name="Markowitz V."/>
            <person name="Hugenholtz P."/>
            <person name="Kyrpides N.C."/>
            <person name="Klenk H.P."/>
            <person name="Chen F."/>
        </authorList>
    </citation>
    <scope>NUCLEOTIDE SEQUENCE [LARGE SCALE GENOMIC DNA]</scope>
    <source>
        <strain evidence="7">ATCC 33386 / NCTC 11300</strain>
    </source>
</reference>
<evidence type="ECO:0000259" key="5">
    <source>
        <dbReference type="Pfam" id="PF00496"/>
    </source>
</evidence>
<reference evidence="7" key="1">
    <citation type="submission" date="2009-09" db="EMBL/GenBank/DDBJ databases">
        <title>The complete chromosome of Sebaldella termitidis ATCC 33386.</title>
        <authorList>
            <consortium name="US DOE Joint Genome Institute (JGI-PGF)"/>
            <person name="Lucas S."/>
            <person name="Copeland A."/>
            <person name="Lapidus A."/>
            <person name="Glavina del Rio T."/>
            <person name="Dalin E."/>
            <person name="Tice H."/>
            <person name="Bruce D."/>
            <person name="Goodwin L."/>
            <person name="Pitluck S."/>
            <person name="Kyrpides N."/>
            <person name="Mavromatis K."/>
            <person name="Ivanova N."/>
            <person name="Mikhailova N."/>
            <person name="Sims D."/>
            <person name="Meincke L."/>
            <person name="Brettin T."/>
            <person name="Detter J.C."/>
            <person name="Han C."/>
            <person name="Larimer F."/>
            <person name="Land M."/>
            <person name="Hauser L."/>
            <person name="Markowitz V."/>
            <person name="Cheng J.F."/>
            <person name="Hugenholtz P."/>
            <person name="Woyke T."/>
            <person name="Wu D."/>
            <person name="Eisen J.A."/>
        </authorList>
    </citation>
    <scope>NUCLEOTIDE SEQUENCE [LARGE SCALE GENOMIC DNA]</scope>
    <source>
        <strain evidence="7">ATCC 33386 / NCTC 11300</strain>
    </source>
</reference>
<dbReference type="PANTHER" id="PTHR30290">
    <property type="entry name" value="PERIPLASMIC BINDING COMPONENT OF ABC TRANSPORTER"/>
    <property type="match status" value="1"/>
</dbReference>
<sequence length="530" mass="59819">MKKLFLILTLFVLVLSCGGDKGGEAGKAGGGTVTLNFEQEPKTIDPQLTTDTTATKINALIVEGLTRQDETGAPVPGIAEKWDVSEDGLVWTFHLRDAKWENGDPVTANDFKFAWLRALESKNAAEYAYMLFPIKGAQAFNEDKGSAEDVGIKVIDDKTLEVTLTNPTAYFAALISYQTFTPLNEKYYNEQGDQYALDAGKIMANGPYKLVKWTHNESFELTRNENYWNNAETKIDNVRAKLISDASASLSAFKNDELDLTLITVEQYPEFKEDKRLTPYDDGSTWYLEYNLKNDFLANKKIRQALTMAIDKEELGSILQAMGKPAYGYVPGFVQGVDKSFRDEAGDTFPHYNPEEAKRLFAEGLKELGLEKAPKLTLIFNDQGNNKKIAEYVQEKIRKELGYDLAVESLPFKERLERMTQKTFEVVLAGWSGDYNDALSYMDLWVTNGGNNHTSYSNPKYDELIQIAQTSPDQKARIQAMIEAEKLLGDDMPIGMLYYRQRMALVNPRLKDMKFKPVGSEYYLTDAHVE</sequence>
<dbReference type="HOGENOM" id="CLU_017028_0_4_0"/>
<keyword evidence="7" id="KW-1185">Reference proteome</keyword>
<evidence type="ECO:0000313" key="7">
    <source>
        <dbReference type="Proteomes" id="UP000000845"/>
    </source>
</evidence>
<dbReference type="AlphaFoldDB" id="D1AG59"/>
<evidence type="ECO:0000256" key="4">
    <source>
        <dbReference type="ARBA" id="ARBA00022729"/>
    </source>
</evidence>
<dbReference type="PIRSF" id="PIRSF002741">
    <property type="entry name" value="MppA"/>
    <property type="match status" value="1"/>
</dbReference>
<dbReference type="eggNOG" id="COG4166">
    <property type="taxonomic scope" value="Bacteria"/>
</dbReference>
<dbReference type="FunFam" id="3.10.105.10:FF:000001">
    <property type="entry name" value="Oligopeptide ABC transporter, oligopeptide-binding protein"/>
    <property type="match status" value="1"/>
</dbReference>
<dbReference type="PANTHER" id="PTHR30290:SF10">
    <property type="entry name" value="PERIPLASMIC OLIGOPEPTIDE-BINDING PROTEIN-RELATED"/>
    <property type="match status" value="1"/>
</dbReference>
<protein>
    <submittedName>
        <fullName evidence="6">Extracellular solute-binding protein family 5</fullName>
    </submittedName>
</protein>
<dbReference type="Proteomes" id="UP000000845">
    <property type="component" value="Chromosome"/>
</dbReference>
<dbReference type="GO" id="GO:0043190">
    <property type="term" value="C:ATP-binding cassette (ABC) transporter complex"/>
    <property type="evidence" value="ECO:0007669"/>
    <property type="project" value="InterPro"/>
</dbReference>
<dbReference type="InterPro" id="IPR000914">
    <property type="entry name" value="SBP_5_dom"/>
</dbReference>
<dbReference type="FunFam" id="3.90.76.10:FF:000001">
    <property type="entry name" value="Oligopeptide ABC transporter substrate-binding protein"/>
    <property type="match status" value="1"/>
</dbReference>
<dbReference type="InterPro" id="IPR039424">
    <property type="entry name" value="SBP_5"/>
</dbReference>
<comment type="subcellular location">
    <subcellularLocation>
        <location evidence="1">Cell envelope</location>
    </subcellularLocation>
</comment>
<dbReference type="GO" id="GO:0030288">
    <property type="term" value="C:outer membrane-bounded periplasmic space"/>
    <property type="evidence" value="ECO:0007669"/>
    <property type="project" value="UniProtKB-ARBA"/>
</dbReference>
<dbReference type="Gene3D" id="3.90.76.10">
    <property type="entry name" value="Dipeptide-binding Protein, Domain 1"/>
    <property type="match status" value="1"/>
</dbReference>